<sequence length="148" mass="16239">MHIWVDADACPRVIKDILFRAATRTRISLTLVANQPLHVPPSPFIRSVQVPDGFDLADNEIVKRLSTGDLVITSDLPLAAEVIGKGGHVLSHRGEWFSAANIRPLLNMRDFMDNLRASGVQTGGPPPMSHSERQAFAGHLDRFLASHT</sequence>
<dbReference type="AlphaFoldDB" id="A0A9D7I762"/>
<comment type="caution">
    <text evidence="3">The sequence shown here is derived from an EMBL/GenBank/DDBJ whole genome shotgun (WGS) entry which is preliminary data.</text>
</comment>
<name>A0A9D7I762_9RHOO</name>
<dbReference type="HAMAP" id="MF_00489">
    <property type="entry name" value="UPF0178"/>
    <property type="match status" value="1"/>
</dbReference>
<protein>
    <recommendedName>
        <fullName evidence="2">UPF0178 protein IPJ48_01175</fullName>
    </recommendedName>
</protein>
<organism evidence="3 4">
    <name type="scientific">Candidatus Propionivibrio dominans</name>
    <dbReference type="NCBI Taxonomy" id="2954373"/>
    <lineage>
        <taxon>Bacteria</taxon>
        <taxon>Pseudomonadati</taxon>
        <taxon>Pseudomonadota</taxon>
        <taxon>Betaproteobacteria</taxon>
        <taxon>Rhodocyclales</taxon>
        <taxon>Rhodocyclaceae</taxon>
        <taxon>Propionivibrio</taxon>
    </lineage>
</organism>
<dbReference type="EMBL" id="JADJNC010000003">
    <property type="protein sequence ID" value="MBK7421803.1"/>
    <property type="molecule type" value="Genomic_DNA"/>
</dbReference>
<evidence type="ECO:0000256" key="1">
    <source>
        <dbReference type="ARBA" id="ARBA00008522"/>
    </source>
</evidence>
<dbReference type="NCBIfam" id="NF001095">
    <property type="entry name" value="PRK00124.1"/>
    <property type="match status" value="1"/>
</dbReference>
<proteinExistence type="inferred from homology"/>
<gene>
    <name evidence="3" type="ORF">IPJ48_01175</name>
</gene>
<evidence type="ECO:0000256" key="2">
    <source>
        <dbReference type="HAMAP-Rule" id="MF_00489"/>
    </source>
</evidence>
<evidence type="ECO:0000313" key="4">
    <source>
        <dbReference type="Proteomes" id="UP000886602"/>
    </source>
</evidence>
<accession>A0A9D7I762</accession>
<dbReference type="PANTHER" id="PTHR35146">
    <property type="entry name" value="UPF0178 PROTEIN YAII"/>
    <property type="match status" value="1"/>
</dbReference>
<dbReference type="Proteomes" id="UP000886602">
    <property type="component" value="Unassembled WGS sequence"/>
</dbReference>
<evidence type="ECO:0000313" key="3">
    <source>
        <dbReference type="EMBL" id="MBK7421803.1"/>
    </source>
</evidence>
<reference evidence="3" key="1">
    <citation type="submission" date="2020-10" db="EMBL/GenBank/DDBJ databases">
        <title>Connecting structure to function with the recovery of over 1000 high-quality activated sludge metagenome-assembled genomes encoding full-length rRNA genes using long-read sequencing.</title>
        <authorList>
            <person name="Singleton C.M."/>
            <person name="Petriglieri F."/>
            <person name="Kristensen J.M."/>
            <person name="Kirkegaard R.H."/>
            <person name="Michaelsen T.Y."/>
            <person name="Andersen M.H."/>
            <person name="Karst S.M."/>
            <person name="Dueholm M.S."/>
            <person name="Nielsen P.H."/>
            <person name="Albertsen M."/>
        </authorList>
    </citation>
    <scope>NUCLEOTIDE SEQUENCE</scope>
    <source>
        <strain evidence="3">EsbW_18-Q3-R4-48_MAXAC.044</strain>
    </source>
</reference>
<comment type="similarity">
    <text evidence="1 2">Belongs to the UPF0178 family.</text>
</comment>
<dbReference type="InterPro" id="IPR003791">
    <property type="entry name" value="UPF0178"/>
</dbReference>
<dbReference type="PANTHER" id="PTHR35146:SF1">
    <property type="entry name" value="UPF0178 PROTEIN YAII"/>
    <property type="match status" value="1"/>
</dbReference>
<dbReference type="CDD" id="cd18720">
    <property type="entry name" value="PIN_YqxD-like"/>
    <property type="match status" value="1"/>
</dbReference>
<dbReference type="Pfam" id="PF02639">
    <property type="entry name" value="DUF188"/>
    <property type="match status" value="1"/>
</dbReference>